<keyword evidence="4" id="KW-0805">Transcription regulation</keyword>
<dbReference type="InterPro" id="IPR003822">
    <property type="entry name" value="PAH"/>
</dbReference>
<feature type="compositionally biased region" description="Basic and acidic residues" evidence="8">
    <location>
        <begin position="928"/>
        <end position="943"/>
    </location>
</feature>
<dbReference type="FunFam" id="1.20.1160.11:FF:000002">
    <property type="entry name" value="Paired amphipathic helix protein SIN3"/>
    <property type="match status" value="1"/>
</dbReference>
<feature type="compositionally biased region" description="Acidic residues" evidence="8">
    <location>
        <begin position="880"/>
        <end position="892"/>
    </location>
</feature>
<keyword evidence="5" id="KW-0804">Transcription</keyword>
<dbReference type="Pfam" id="PF16879">
    <property type="entry name" value="Sin3a_C"/>
    <property type="match status" value="1"/>
</dbReference>
<dbReference type="GO" id="GO:0033698">
    <property type="term" value="C:Rpd3L complex"/>
    <property type="evidence" value="ECO:0007669"/>
    <property type="project" value="UniProtKB-ARBA"/>
</dbReference>
<feature type="compositionally biased region" description="Low complexity" evidence="8">
    <location>
        <begin position="905"/>
        <end position="918"/>
    </location>
</feature>
<dbReference type="FunFam" id="1.20.1160.11:FF:000003">
    <property type="entry name" value="Paired amphipathic helix SIN3-like protein"/>
    <property type="match status" value="1"/>
</dbReference>
<evidence type="ECO:0000256" key="1">
    <source>
        <dbReference type="ARBA" id="ARBA00004123"/>
    </source>
</evidence>
<organism evidence="10 11">
    <name type="scientific">Hesseltinella vesiculosa</name>
    <dbReference type="NCBI Taxonomy" id="101127"/>
    <lineage>
        <taxon>Eukaryota</taxon>
        <taxon>Fungi</taxon>
        <taxon>Fungi incertae sedis</taxon>
        <taxon>Mucoromycota</taxon>
        <taxon>Mucoromycotina</taxon>
        <taxon>Mucoromycetes</taxon>
        <taxon>Mucorales</taxon>
        <taxon>Cunninghamellaceae</taxon>
        <taxon>Hesseltinella</taxon>
    </lineage>
</organism>
<dbReference type="GO" id="GO:0000122">
    <property type="term" value="P:negative regulation of transcription by RNA polymerase II"/>
    <property type="evidence" value="ECO:0007669"/>
    <property type="project" value="TreeGrafter"/>
</dbReference>
<sequence>MSPSTSSYPPTNDRIFKPMLPPLPQPRSASPYEDQHHPLTSLPPHGPSRATPPPPQLHTSQPPSTSSVAQSTPPLPPAALHSPLSQAAATPPPPPPSTQPAPAAAAPPPSTDGSGYRPLNVRDALSYLDQVKVQFSEQPDVYNRFLDIMKDFKSQAIDTPGVIERVSTLFKGHPMLISGFNTFLPPGYRIECSTDPMEPDVIRVTTPNGTTTTMPTSSSMDVDYYPPASTPQQQQQQKLQHHQLQQLPPSQQQQQQRPPLPPPYGTPAPPPVSGMPPLPRSMPQPPAPSSATVPPPSSSHSPYPSRHLPPPPTSTILPPSASASSSQYVPHGRPPPSTIQPAEGSPTLPSSPLQNGKRSPVEFNHAINYVNKIKNRFANEPDTYKQFLEILQTYQKEQKPIQEVYTQVQQLFNGNQDLLDEFKQFLPDITGEHAPPPSLYADYYDDPYKRDPKKKRVPVPNSTLGKRSKMYHPKHADMEGLRSDPYAFPASPFDPAHPTVSAEEVELFERIRKYIGNKPSYEEFLKTLNLYTNQIVTMDQLMDQVRTFIGGNAELFDWFQSVLAYEPKHKPIHRPLHLPAKPDLIHCATIADSPSYRIAPVEWRHQACSGRDQLAWEVLNDVYVSHPIWASEDDGFVASKKSQYEEAMHRCEEERYDYNMVMEANLNTIALLEPIAKKIETMTPEEKIAFRLKPGLGGQTISIYERIIKKVYEKDRGVEIIELLYENPAQVVPILLKRLHQKDEEWHKAQREWNKIWRELDNKNYYRALDYQGITFKGNDRKAMTLKAMTSEIETLYKNKKIKQAGKNVSTKLHVQFMFAFPDESVFQDAVRVIYSYIDRQSGFTHHDRDKVRTFLRSFLPVYFGVDNVEPEGLQPYSDHEDDEIMDEDDDGQSTNTEDSDSDARSPSSSSTSRNSPSTRRHRSRRGRNQEDDHTMDLLRDVLTKNSKAENGAMAPPTTHNTTDASQGTSAEAMDVDVPPSATVPSRRATYHFFCNTNFYAFFRLFEMIYGRLLRLKKLDEAQAKTAAGYDKKPNKGAMQLGLYTTKYDAIDTSEGFYKVILTMIDRFFEGEMEVQMFEDFTRHLFVTDAYILFTIDKLIHTFVKQIQSVTVDTDSVELIRLFQSDKALATVSPRTLSVYRLRAEEIVGADENLYLINFEPKTRVMSMQLVGNDDYMLEPSKEDRYEHYVHSYMDWTNATEGVNAEKIKTTFLQRNLPEPEPAAEEDKQDARPLENNFYLHSRLQHKIDQDTYHMYYIEGSEDVFSRTKPSTSQPSDPPAPSS</sequence>
<feature type="region of interest" description="Disordered" evidence="8">
    <location>
        <begin position="1264"/>
        <end position="1283"/>
    </location>
</feature>
<keyword evidence="11" id="KW-1185">Reference proteome</keyword>
<feature type="compositionally biased region" description="Pro residues" evidence="8">
    <location>
        <begin position="90"/>
        <end position="110"/>
    </location>
</feature>
<feature type="compositionally biased region" description="Polar residues" evidence="8">
    <location>
        <begin position="1"/>
        <end position="10"/>
    </location>
</feature>
<comment type="subcellular location">
    <subcellularLocation>
        <location evidence="1 7">Nucleus</location>
    </subcellularLocation>
</comment>
<feature type="compositionally biased region" description="Polar residues" evidence="8">
    <location>
        <begin position="347"/>
        <end position="357"/>
    </location>
</feature>
<feature type="compositionally biased region" description="Low complexity" evidence="8">
    <location>
        <begin position="78"/>
        <end position="89"/>
    </location>
</feature>
<feature type="domain" description="Histone deacetylase interacting" evidence="9">
    <location>
        <begin position="586"/>
        <end position="689"/>
    </location>
</feature>
<feature type="compositionally biased region" description="Polar residues" evidence="8">
    <location>
        <begin position="958"/>
        <end position="970"/>
    </location>
</feature>
<evidence type="ECO:0000256" key="2">
    <source>
        <dbReference type="ARBA" id="ARBA00022491"/>
    </source>
</evidence>
<dbReference type="SMART" id="SM00761">
    <property type="entry name" value="HDAC_interact"/>
    <property type="match status" value="1"/>
</dbReference>
<evidence type="ECO:0000256" key="6">
    <source>
        <dbReference type="ARBA" id="ARBA00023242"/>
    </source>
</evidence>
<dbReference type="Proteomes" id="UP000242146">
    <property type="component" value="Unassembled WGS sequence"/>
</dbReference>
<accession>A0A1X2GQ04</accession>
<dbReference type="GO" id="GO:0003714">
    <property type="term" value="F:transcription corepressor activity"/>
    <property type="evidence" value="ECO:0007669"/>
    <property type="project" value="InterPro"/>
</dbReference>
<name>A0A1X2GQ04_9FUNG</name>
<gene>
    <name evidence="10" type="ORF">DM01DRAFT_1301529</name>
</gene>
<evidence type="ECO:0000256" key="8">
    <source>
        <dbReference type="SAM" id="MobiDB-lite"/>
    </source>
</evidence>
<dbReference type="SUPFAM" id="SSF47762">
    <property type="entry name" value="PAH2 domain"/>
    <property type="match status" value="3"/>
</dbReference>
<feature type="compositionally biased region" description="Low complexity" evidence="8">
    <location>
        <begin position="314"/>
        <end position="326"/>
    </location>
</feature>
<keyword evidence="3" id="KW-0677">Repeat</keyword>
<keyword evidence="6 7" id="KW-0539">Nucleus</keyword>
<feature type="compositionally biased region" description="Pro residues" evidence="8">
    <location>
        <begin position="258"/>
        <end position="297"/>
    </location>
</feature>
<dbReference type="InterPro" id="IPR039774">
    <property type="entry name" value="Sin3-like"/>
</dbReference>
<feature type="compositionally biased region" description="Low complexity" evidence="8">
    <location>
        <begin position="57"/>
        <end position="67"/>
    </location>
</feature>
<feature type="region of interest" description="Disordered" evidence="8">
    <location>
        <begin position="205"/>
        <end position="359"/>
    </location>
</feature>
<evidence type="ECO:0000256" key="5">
    <source>
        <dbReference type="ARBA" id="ARBA00023163"/>
    </source>
</evidence>
<reference evidence="10 11" key="1">
    <citation type="submission" date="2016-07" db="EMBL/GenBank/DDBJ databases">
        <title>Pervasive Adenine N6-methylation of Active Genes in Fungi.</title>
        <authorList>
            <consortium name="DOE Joint Genome Institute"/>
            <person name="Mondo S.J."/>
            <person name="Dannebaum R.O."/>
            <person name="Kuo R.C."/>
            <person name="Labutti K."/>
            <person name="Haridas S."/>
            <person name="Kuo A."/>
            <person name="Salamov A."/>
            <person name="Ahrendt S.R."/>
            <person name="Lipzen A."/>
            <person name="Sullivan W."/>
            <person name="Andreopoulos W.B."/>
            <person name="Clum A."/>
            <person name="Lindquist E."/>
            <person name="Daum C."/>
            <person name="Ramamoorthy G.K."/>
            <person name="Gryganskyi A."/>
            <person name="Culley D."/>
            <person name="Magnuson J.K."/>
            <person name="James T.Y."/>
            <person name="O'Malley M.A."/>
            <person name="Stajich J.E."/>
            <person name="Spatafora J.W."/>
            <person name="Visel A."/>
            <person name="Grigoriev I.V."/>
        </authorList>
    </citation>
    <scope>NUCLEOTIDE SEQUENCE [LARGE SCALE GENOMIC DNA]</scope>
    <source>
        <strain evidence="10 11">NRRL 3301</strain>
    </source>
</reference>
<dbReference type="EMBL" id="MCGT01000006">
    <property type="protein sequence ID" value="ORX58826.1"/>
    <property type="molecule type" value="Genomic_DNA"/>
</dbReference>
<dbReference type="PANTHER" id="PTHR12346:SF0">
    <property type="entry name" value="SIN3A, ISOFORM G"/>
    <property type="match status" value="1"/>
</dbReference>
<evidence type="ECO:0000259" key="9">
    <source>
        <dbReference type="SMART" id="SM00761"/>
    </source>
</evidence>
<protein>
    <recommendedName>
        <fullName evidence="9">Histone deacetylase interacting domain-containing protein</fullName>
    </recommendedName>
</protein>
<dbReference type="InterPro" id="IPR036600">
    <property type="entry name" value="PAH_sf"/>
</dbReference>
<feature type="region of interest" description="Disordered" evidence="8">
    <location>
        <begin position="870"/>
        <end position="979"/>
    </location>
</feature>
<evidence type="ECO:0000256" key="7">
    <source>
        <dbReference type="PROSITE-ProRule" id="PRU00810"/>
    </source>
</evidence>
<evidence type="ECO:0000313" key="11">
    <source>
        <dbReference type="Proteomes" id="UP000242146"/>
    </source>
</evidence>
<dbReference type="OrthoDB" id="10265969at2759"/>
<dbReference type="Gene3D" id="1.20.1160.11">
    <property type="entry name" value="Paired amphipathic helix"/>
    <property type="match status" value="3"/>
</dbReference>
<feature type="compositionally biased region" description="Pro residues" evidence="8">
    <location>
        <begin position="44"/>
        <end position="56"/>
    </location>
</feature>
<proteinExistence type="predicted"/>
<dbReference type="GO" id="GO:0010628">
    <property type="term" value="P:positive regulation of gene expression"/>
    <property type="evidence" value="ECO:0007669"/>
    <property type="project" value="UniProtKB-ARBA"/>
</dbReference>
<dbReference type="InterPro" id="IPR013194">
    <property type="entry name" value="HDAC_interact_dom"/>
</dbReference>
<dbReference type="InterPro" id="IPR031693">
    <property type="entry name" value="Sin3_C"/>
</dbReference>
<comment type="caution">
    <text evidence="10">The sequence shown here is derived from an EMBL/GenBank/DDBJ whole genome shotgun (WGS) entry which is preliminary data.</text>
</comment>
<keyword evidence="2" id="KW-0678">Repressor</keyword>
<feature type="region of interest" description="Disordered" evidence="8">
    <location>
        <begin position="1"/>
        <end position="118"/>
    </location>
</feature>
<evidence type="ECO:0000313" key="10">
    <source>
        <dbReference type="EMBL" id="ORX58826.1"/>
    </source>
</evidence>
<dbReference type="Pfam" id="PF02671">
    <property type="entry name" value="PAH"/>
    <property type="match status" value="3"/>
</dbReference>
<feature type="compositionally biased region" description="Low complexity" evidence="8">
    <location>
        <begin position="205"/>
        <end position="257"/>
    </location>
</feature>
<dbReference type="STRING" id="101127.A0A1X2GQ04"/>
<dbReference type="Pfam" id="PF08295">
    <property type="entry name" value="Sin3_corepress"/>
    <property type="match status" value="1"/>
</dbReference>
<dbReference type="FunFam" id="1.20.1160.11:FF:000001">
    <property type="entry name" value="Paired amphipathic helix protein Sin3"/>
    <property type="match status" value="1"/>
</dbReference>
<dbReference type="PROSITE" id="PS51477">
    <property type="entry name" value="PAH"/>
    <property type="match status" value="2"/>
</dbReference>
<dbReference type="PANTHER" id="PTHR12346">
    <property type="entry name" value="SIN3B-RELATED"/>
    <property type="match status" value="1"/>
</dbReference>
<evidence type="ECO:0000256" key="3">
    <source>
        <dbReference type="ARBA" id="ARBA00022737"/>
    </source>
</evidence>
<evidence type="ECO:0000256" key="4">
    <source>
        <dbReference type="ARBA" id="ARBA00023015"/>
    </source>
</evidence>